<dbReference type="InterPro" id="IPR038577">
    <property type="entry name" value="GT10-like_C_sf"/>
</dbReference>
<evidence type="ECO:0000313" key="16">
    <source>
        <dbReference type="Proteomes" id="UP001153714"/>
    </source>
</evidence>
<evidence type="ECO:0000256" key="3">
    <source>
        <dbReference type="ARBA" id="ARBA00008919"/>
    </source>
</evidence>
<dbReference type="FunFam" id="3.40.50.11660:FF:000002">
    <property type="entry name" value="Alpha-(1,3)-fucosyltransferase"/>
    <property type="match status" value="1"/>
</dbReference>
<dbReference type="OrthoDB" id="427096at2759"/>
<dbReference type="AlphaFoldDB" id="A0A9N9WB49"/>
<dbReference type="GO" id="GO:0008417">
    <property type="term" value="F:fucosyltransferase activity"/>
    <property type="evidence" value="ECO:0007669"/>
    <property type="project" value="InterPro"/>
</dbReference>
<keyword evidence="4 12" id="KW-0328">Glycosyltransferase</keyword>
<reference evidence="15" key="2">
    <citation type="submission" date="2022-10" db="EMBL/GenBank/DDBJ databases">
        <authorList>
            <consortium name="ENA_rothamsted_submissions"/>
            <consortium name="culmorum"/>
            <person name="King R."/>
        </authorList>
    </citation>
    <scope>NUCLEOTIDE SEQUENCE</scope>
</reference>
<gene>
    <name evidence="15" type="ORF">DIATSA_LOCUS4118</name>
</gene>
<dbReference type="SUPFAM" id="SSF53756">
    <property type="entry name" value="UDP-Glycosyltransferase/glycogen phosphorylase"/>
    <property type="match status" value="1"/>
</dbReference>
<dbReference type="PANTHER" id="PTHR48438:SF1">
    <property type="entry name" value="ALPHA-(1,3)-FUCOSYLTRANSFERASE C-RELATED"/>
    <property type="match status" value="1"/>
</dbReference>
<evidence type="ECO:0000256" key="2">
    <source>
        <dbReference type="ARBA" id="ARBA00004922"/>
    </source>
</evidence>
<dbReference type="Pfam" id="PF00852">
    <property type="entry name" value="Glyco_transf_10"/>
    <property type="match status" value="1"/>
</dbReference>
<dbReference type="Pfam" id="PF17039">
    <property type="entry name" value="Glyco_tran_10_N"/>
    <property type="match status" value="1"/>
</dbReference>
<keyword evidence="16" id="KW-1185">Reference proteome</keyword>
<sequence>MAKNKPKLADWNHIFNWSMTYRSDSDVPVPYGRTLPLEAPLMPNTLSETISEYVPYWKYKRRDVLVTVLMSNCKVSKRMNYLKELQEHIDVTVYGQCSEDNKNSCPGHIREDCNVVNEYLFYLVLENSQCRQYLTEKGFYNAYSKGAIPIIMGPPVEDCEKLLPPNSFLHVDDYPSPESLAKYIMTISKNDDYILAYHQWRNDFKIVNEHGYFGSKSFHFCRLCEALNYNNLTRNSYSLLDLELFLDIKLLCGDK</sequence>
<organism evidence="15 16">
    <name type="scientific">Diatraea saccharalis</name>
    <name type="common">sugarcane borer</name>
    <dbReference type="NCBI Taxonomy" id="40085"/>
    <lineage>
        <taxon>Eukaryota</taxon>
        <taxon>Metazoa</taxon>
        <taxon>Ecdysozoa</taxon>
        <taxon>Arthropoda</taxon>
        <taxon>Hexapoda</taxon>
        <taxon>Insecta</taxon>
        <taxon>Pterygota</taxon>
        <taxon>Neoptera</taxon>
        <taxon>Endopterygota</taxon>
        <taxon>Lepidoptera</taxon>
        <taxon>Glossata</taxon>
        <taxon>Ditrysia</taxon>
        <taxon>Pyraloidea</taxon>
        <taxon>Crambidae</taxon>
        <taxon>Crambinae</taxon>
        <taxon>Diatraea</taxon>
    </lineage>
</organism>
<keyword evidence="7" id="KW-0735">Signal-anchor</keyword>
<evidence type="ECO:0000259" key="14">
    <source>
        <dbReference type="Pfam" id="PF17039"/>
    </source>
</evidence>
<evidence type="ECO:0000256" key="7">
    <source>
        <dbReference type="ARBA" id="ARBA00022968"/>
    </source>
</evidence>
<evidence type="ECO:0000256" key="8">
    <source>
        <dbReference type="ARBA" id="ARBA00022989"/>
    </source>
</evidence>
<dbReference type="GO" id="GO:0032580">
    <property type="term" value="C:Golgi cisterna membrane"/>
    <property type="evidence" value="ECO:0007669"/>
    <property type="project" value="UniProtKB-SubCell"/>
</dbReference>
<dbReference type="EMBL" id="OU893346">
    <property type="protein sequence ID" value="CAG9786142.1"/>
    <property type="molecule type" value="Genomic_DNA"/>
</dbReference>
<proteinExistence type="inferred from homology"/>
<accession>A0A9N9WB49</accession>
<comment type="subcellular location">
    <subcellularLocation>
        <location evidence="1 12">Golgi apparatus</location>
        <location evidence="1 12">Golgi stack membrane</location>
        <topology evidence="1 12">Single-pass type II membrane protein</topology>
    </subcellularLocation>
</comment>
<keyword evidence="8" id="KW-1133">Transmembrane helix</keyword>
<name>A0A9N9WB49_9NEOP</name>
<evidence type="ECO:0000256" key="12">
    <source>
        <dbReference type="RuleBase" id="RU003832"/>
    </source>
</evidence>
<evidence type="ECO:0000256" key="10">
    <source>
        <dbReference type="ARBA" id="ARBA00023136"/>
    </source>
</evidence>
<evidence type="ECO:0000256" key="11">
    <source>
        <dbReference type="ARBA" id="ARBA00023180"/>
    </source>
</evidence>
<keyword evidence="10" id="KW-0472">Membrane</keyword>
<evidence type="ECO:0000256" key="6">
    <source>
        <dbReference type="ARBA" id="ARBA00022692"/>
    </source>
</evidence>
<dbReference type="PANTHER" id="PTHR48438">
    <property type="entry name" value="ALPHA-(1,3)-FUCOSYLTRANSFERASE C-RELATED"/>
    <property type="match status" value="1"/>
</dbReference>
<evidence type="ECO:0000259" key="13">
    <source>
        <dbReference type="Pfam" id="PF00852"/>
    </source>
</evidence>
<evidence type="ECO:0000256" key="5">
    <source>
        <dbReference type="ARBA" id="ARBA00022679"/>
    </source>
</evidence>
<keyword evidence="9 12" id="KW-0333">Golgi apparatus</keyword>
<evidence type="ECO:0000256" key="4">
    <source>
        <dbReference type="ARBA" id="ARBA00022676"/>
    </source>
</evidence>
<comment type="pathway">
    <text evidence="2">Protein modification; protein glycosylation.</text>
</comment>
<dbReference type="Gene3D" id="3.40.50.11660">
    <property type="entry name" value="Glycosyl transferase family 10, C-terminal domain"/>
    <property type="match status" value="1"/>
</dbReference>
<comment type="similarity">
    <text evidence="3 12">Belongs to the glycosyltransferase 10 family.</text>
</comment>
<keyword evidence="11" id="KW-0325">Glycoprotein</keyword>
<feature type="domain" description="Fucosyltransferase C-terminal" evidence="13">
    <location>
        <begin position="60"/>
        <end position="238"/>
    </location>
</feature>
<dbReference type="InterPro" id="IPR055270">
    <property type="entry name" value="Glyco_tran_10_C"/>
</dbReference>
<reference evidence="15" key="1">
    <citation type="submission" date="2021-12" db="EMBL/GenBank/DDBJ databases">
        <authorList>
            <person name="King R."/>
        </authorList>
    </citation>
    <scope>NUCLEOTIDE SEQUENCE</scope>
</reference>
<dbReference type="InterPro" id="IPR031481">
    <property type="entry name" value="Glyco_tran_10_N"/>
</dbReference>
<evidence type="ECO:0000256" key="1">
    <source>
        <dbReference type="ARBA" id="ARBA00004447"/>
    </source>
</evidence>
<protein>
    <recommendedName>
        <fullName evidence="12">Fucosyltransferase</fullName>
        <ecNumber evidence="12">2.4.1.-</ecNumber>
    </recommendedName>
</protein>
<keyword evidence="5 12" id="KW-0808">Transferase</keyword>
<dbReference type="InterPro" id="IPR001503">
    <property type="entry name" value="Glyco_trans_10"/>
</dbReference>
<evidence type="ECO:0000313" key="15">
    <source>
        <dbReference type="EMBL" id="CAG9786142.1"/>
    </source>
</evidence>
<feature type="domain" description="Fucosyltransferase N-terminal" evidence="14">
    <location>
        <begin position="4"/>
        <end position="32"/>
    </location>
</feature>
<evidence type="ECO:0000256" key="9">
    <source>
        <dbReference type="ARBA" id="ARBA00023034"/>
    </source>
</evidence>
<dbReference type="EC" id="2.4.1.-" evidence="12"/>
<dbReference type="Proteomes" id="UP001153714">
    <property type="component" value="Chromosome 15"/>
</dbReference>
<keyword evidence="6 12" id="KW-0812">Transmembrane</keyword>